<dbReference type="EMBL" id="CP031194">
    <property type="protein sequence ID" value="AXG81860.1"/>
    <property type="molecule type" value="Genomic_DNA"/>
</dbReference>
<sequence>MGRGAVGWSAAVAVPLLVFASNLIPTLADRAPGVRTAFRRTVERIVGQPAAAGLTAAVALLAAGCVFVQPLGALLIAAPAARLAVAVHDRPTVRPATLS</sequence>
<dbReference type="AlphaFoldDB" id="A0A345HYT6"/>
<evidence type="ECO:0000313" key="2">
    <source>
        <dbReference type="EMBL" id="AXG81860.1"/>
    </source>
</evidence>
<organism evidence="2 3">
    <name type="scientific">Streptomyces paludis</name>
    <dbReference type="NCBI Taxonomy" id="2282738"/>
    <lineage>
        <taxon>Bacteria</taxon>
        <taxon>Bacillati</taxon>
        <taxon>Actinomycetota</taxon>
        <taxon>Actinomycetes</taxon>
        <taxon>Kitasatosporales</taxon>
        <taxon>Streptomycetaceae</taxon>
        <taxon>Streptomyces</taxon>
    </lineage>
</organism>
<evidence type="ECO:0000256" key="1">
    <source>
        <dbReference type="SAM" id="Phobius"/>
    </source>
</evidence>
<dbReference type="KEGG" id="spad:DVK44_33660"/>
<evidence type="ECO:0000313" key="3">
    <source>
        <dbReference type="Proteomes" id="UP000253868"/>
    </source>
</evidence>
<gene>
    <name evidence="2" type="ORF">DVK44_33660</name>
</gene>
<keyword evidence="1" id="KW-0472">Membrane</keyword>
<protein>
    <submittedName>
        <fullName evidence="2">Uncharacterized protein</fullName>
    </submittedName>
</protein>
<feature type="transmembrane region" description="Helical" evidence="1">
    <location>
        <begin position="54"/>
        <end position="78"/>
    </location>
</feature>
<proteinExistence type="predicted"/>
<reference evidence="3" key="1">
    <citation type="submission" date="2018-07" db="EMBL/GenBank/DDBJ databases">
        <authorList>
            <person name="Zhao J."/>
        </authorList>
    </citation>
    <scope>NUCLEOTIDE SEQUENCE [LARGE SCALE GENOMIC DNA]</scope>
    <source>
        <strain evidence="3">GSSD-12</strain>
    </source>
</reference>
<name>A0A345HYT6_9ACTN</name>
<keyword evidence="1" id="KW-0812">Transmembrane</keyword>
<keyword evidence="1" id="KW-1133">Transmembrane helix</keyword>
<keyword evidence="3" id="KW-1185">Reference proteome</keyword>
<accession>A0A345HYT6</accession>
<dbReference type="Proteomes" id="UP000253868">
    <property type="component" value="Chromosome"/>
</dbReference>